<keyword evidence="2" id="KW-1185">Reference proteome</keyword>
<evidence type="ECO:0000313" key="1">
    <source>
        <dbReference type="EMBL" id="GAA0488704.1"/>
    </source>
</evidence>
<organism evidence="1 2">
    <name type="scientific">Streptomyces stramineus</name>
    <dbReference type="NCBI Taxonomy" id="173861"/>
    <lineage>
        <taxon>Bacteria</taxon>
        <taxon>Bacillati</taxon>
        <taxon>Actinomycetota</taxon>
        <taxon>Actinomycetes</taxon>
        <taxon>Kitasatosporales</taxon>
        <taxon>Streptomycetaceae</taxon>
        <taxon>Streptomyces</taxon>
    </lineage>
</organism>
<name>A0ABP3KX05_9ACTN</name>
<evidence type="ECO:0000313" key="2">
    <source>
        <dbReference type="Proteomes" id="UP001499895"/>
    </source>
</evidence>
<protein>
    <submittedName>
        <fullName evidence="1">Uncharacterized protein</fullName>
    </submittedName>
</protein>
<accession>A0ABP3KX05</accession>
<dbReference type="Proteomes" id="UP001499895">
    <property type="component" value="Unassembled WGS sequence"/>
</dbReference>
<gene>
    <name evidence="1" type="ORF">GCM10009544_57310</name>
</gene>
<dbReference type="RefSeq" id="WP_344096245.1">
    <property type="nucleotide sequence ID" value="NZ_BAAAHB010000107.1"/>
</dbReference>
<sequence length="135" mass="14412">MSGELVGEIENMVNATRVTDVENDTVRLEYSARGSGQVNGHQVTDVATHESVRLSDGTETATVKIAVHAVQGDDLLVLTGSASGIAHGGSVRFEGVLHARSTAKKFRDLNGKSLLARAEMTDAGTVKQVWRRLPE</sequence>
<reference evidence="2" key="1">
    <citation type="journal article" date="2019" name="Int. J. Syst. Evol. Microbiol.">
        <title>The Global Catalogue of Microorganisms (GCM) 10K type strain sequencing project: providing services to taxonomists for standard genome sequencing and annotation.</title>
        <authorList>
            <consortium name="The Broad Institute Genomics Platform"/>
            <consortium name="The Broad Institute Genome Sequencing Center for Infectious Disease"/>
            <person name="Wu L."/>
            <person name="Ma J."/>
        </authorList>
    </citation>
    <scope>NUCLEOTIDE SEQUENCE [LARGE SCALE GENOMIC DNA]</scope>
    <source>
        <strain evidence="2">JCM 10649</strain>
    </source>
</reference>
<comment type="caution">
    <text evidence="1">The sequence shown here is derived from an EMBL/GenBank/DDBJ whole genome shotgun (WGS) entry which is preliminary data.</text>
</comment>
<proteinExistence type="predicted"/>
<dbReference type="EMBL" id="BAAAHB010000107">
    <property type="protein sequence ID" value="GAA0488704.1"/>
    <property type="molecule type" value="Genomic_DNA"/>
</dbReference>